<reference evidence="2" key="1">
    <citation type="submission" date="2018-09" db="EMBL/GenBank/DDBJ databases">
        <authorList>
            <person name="Ashton P.M."/>
            <person name="Dallman T."/>
            <person name="Nair S."/>
            <person name="De Pinna E."/>
            <person name="Peters T."/>
            <person name="Grant K."/>
        </authorList>
    </citation>
    <scope>NUCLEOTIDE SEQUENCE</scope>
    <source>
        <strain evidence="2">243839</strain>
    </source>
</reference>
<feature type="non-terminal residue" evidence="2">
    <location>
        <position position="1"/>
    </location>
</feature>
<proteinExistence type="predicted"/>
<keyword evidence="1" id="KW-0472">Membrane</keyword>
<keyword evidence="1" id="KW-0812">Transmembrane</keyword>
<feature type="transmembrane region" description="Helical" evidence="1">
    <location>
        <begin position="29"/>
        <end position="50"/>
    </location>
</feature>
<evidence type="ECO:0000313" key="2">
    <source>
        <dbReference type="EMBL" id="EBY7405973.1"/>
    </source>
</evidence>
<dbReference type="AlphaFoldDB" id="A0A5X0GNW7"/>
<organism evidence="2">
    <name type="scientific">Salmonella enterica subsp. enterica serovar Pomona</name>
    <dbReference type="NCBI Taxonomy" id="570935"/>
    <lineage>
        <taxon>Bacteria</taxon>
        <taxon>Pseudomonadati</taxon>
        <taxon>Pseudomonadota</taxon>
        <taxon>Gammaproteobacteria</taxon>
        <taxon>Enterobacterales</taxon>
        <taxon>Enterobacteriaceae</taxon>
        <taxon>Salmonella</taxon>
    </lineage>
</organism>
<evidence type="ECO:0000256" key="1">
    <source>
        <dbReference type="SAM" id="Phobius"/>
    </source>
</evidence>
<dbReference type="EMBL" id="AAHOXJ010000063">
    <property type="protein sequence ID" value="EBY7405973.1"/>
    <property type="molecule type" value="Genomic_DNA"/>
</dbReference>
<comment type="caution">
    <text evidence="2">The sequence shown here is derived from an EMBL/GenBank/DDBJ whole genome shotgun (WGS) entry which is preliminary data.</text>
</comment>
<keyword evidence="1" id="KW-1133">Transmembrane helix</keyword>
<protein>
    <submittedName>
        <fullName evidence="2">Conjugal transfer protein</fullName>
    </submittedName>
</protein>
<accession>A0A5X0GNW7</accession>
<name>A0A5X0GNW7_SALET</name>
<sequence>AEGSLKRFAGKWLDKTVASVEKTGELLRILGYFGCAGSIGILILIMSDLIQQAFFH</sequence>
<gene>
    <name evidence="2" type="ORF">D6J37_23845</name>
</gene>